<feature type="domain" description="DUF7431" evidence="2">
    <location>
        <begin position="363"/>
        <end position="505"/>
    </location>
</feature>
<dbReference type="Pfam" id="PF24209">
    <property type="entry name" value="DUF7431"/>
    <property type="match status" value="1"/>
</dbReference>
<dbReference type="Pfam" id="PF22693">
    <property type="entry name" value="MACPF_1"/>
    <property type="match status" value="1"/>
</dbReference>
<name>U9SW67_RHIID</name>
<dbReference type="HOGENOM" id="CLU_053265_0_0_1"/>
<evidence type="ECO:0008006" key="4">
    <source>
        <dbReference type="Google" id="ProtNLM"/>
    </source>
</evidence>
<dbReference type="InterPro" id="IPR054586">
    <property type="entry name" value="MACPF_1_fungal"/>
</dbReference>
<organism evidence="3">
    <name type="scientific">Rhizophagus irregularis (strain DAOM 181602 / DAOM 197198 / MUCL 43194)</name>
    <name type="common">Arbuscular mycorrhizal fungus</name>
    <name type="synonym">Glomus intraradices</name>
    <dbReference type="NCBI Taxonomy" id="747089"/>
    <lineage>
        <taxon>Eukaryota</taxon>
        <taxon>Fungi</taxon>
        <taxon>Fungi incertae sedis</taxon>
        <taxon>Mucoromycota</taxon>
        <taxon>Glomeromycotina</taxon>
        <taxon>Glomeromycetes</taxon>
        <taxon>Glomerales</taxon>
        <taxon>Glomeraceae</taxon>
        <taxon>Rhizophagus</taxon>
    </lineage>
</organism>
<dbReference type="VEuPathDB" id="FungiDB:RhiirFUN_011311"/>
<dbReference type="EMBL" id="KI297435">
    <property type="protein sequence ID" value="ESA00125.1"/>
    <property type="molecule type" value="Genomic_DNA"/>
</dbReference>
<gene>
    <name evidence="3" type="ORF">GLOINDRAFT_8813</name>
</gene>
<protein>
    <recommendedName>
        <fullName evidence="4">MACPF domain-containing protein</fullName>
    </recommendedName>
</protein>
<feature type="domain" description="MACPF-like" evidence="1">
    <location>
        <begin position="286"/>
        <end position="355"/>
    </location>
</feature>
<evidence type="ECO:0000259" key="1">
    <source>
        <dbReference type="Pfam" id="PF22693"/>
    </source>
</evidence>
<reference evidence="3" key="1">
    <citation type="submission" date="2013-07" db="EMBL/GenBank/DDBJ databases">
        <title>The genome of an arbuscular mycorrhizal fungus provides insights into the evolution of the oldest plant symbiosis.</title>
        <authorList>
            <consortium name="DOE Joint Genome Institute"/>
            <person name="Tisserant E."/>
            <person name="Malbreil M."/>
            <person name="Kuo A."/>
            <person name="Kohler A."/>
            <person name="Symeonidi A."/>
            <person name="Balestrini R."/>
            <person name="Charron P."/>
            <person name="Duensing N."/>
            <person name="Frei-dit-Frey N."/>
            <person name="Gianinazzi-Pearson V."/>
            <person name="Gilbert B."/>
            <person name="Handa Y."/>
            <person name="Hijri M."/>
            <person name="Kaul R."/>
            <person name="Kawaguchi M."/>
            <person name="Krajinski F."/>
            <person name="Lammers P."/>
            <person name="Lapierre D."/>
            <person name="Masclaux F.G."/>
            <person name="Murat C."/>
            <person name="Morin E."/>
            <person name="Ndikumana S."/>
            <person name="Pagni M."/>
            <person name="Petitpierre D."/>
            <person name="Requena N."/>
            <person name="Rosikiewicz P."/>
            <person name="Riley R."/>
            <person name="Saito K."/>
            <person name="San Clemente H."/>
            <person name="Shapiro H."/>
            <person name="van Tuinen D."/>
            <person name="Becard G."/>
            <person name="Bonfante P."/>
            <person name="Paszkowski U."/>
            <person name="Shachar-Hill Y."/>
            <person name="Young J.P."/>
            <person name="Sanders I.R."/>
            <person name="Henrissat B."/>
            <person name="Rensing S.A."/>
            <person name="Grigoriev I.V."/>
            <person name="Corradi N."/>
            <person name="Roux C."/>
            <person name="Martin F."/>
        </authorList>
    </citation>
    <scope>NUCLEOTIDE SEQUENCE</scope>
    <source>
        <strain evidence="3">DAOM 197198</strain>
    </source>
</reference>
<proteinExistence type="predicted"/>
<dbReference type="AlphaFoldDB" id="U9SW67"/>
<dbReference type="InterPro" id="IPR055854">
    <property type="entry name" value="DUF7431"/>
</dbReference>
<sequence>MDSTNIRELIRDDINITVQMPSKLVLVKLNLKASLSKIRDKLEKNSEVKMNDTFSFAKMINNNSSTSESLLAVIAREDEEIIILENIIDVKNDKFLYLKSEPETKPDWRFFEDKLKLGYGSNVTLKKANSRAFTIVDCEMDKIVDGYENRTIQIDLEEDKTIKNDFLLIADIDIPNFAKLGVSIKNSNIKNSNVTTNLTYNIIEYNKMSLKFKLEPTTGFIEAVKGVIASKDPRKFKDIINDFGRFISKKVILGGRAYSIARENFEENFGEYVKNTDCQASNIKIEKKSSKSLSKSNSFKYQSFKLFGGKEVCSNNFNESDWVESLNGFKNWSCIKFEDPVNIFQLLSEDLRKQILLLVGKKILYTNTEYYTYYLFVPRMYHTFKLNIPENILEILQHKDAECSIFSTVIDEKGKDTFNCQVIWPPNENPKLIIHCIQKNFRKRECKLKIIWMIVGYDINFDFNHSDFNVKLKVLKNKFNVSNQQAITKELDLEYDSSILCFGIPRK</sequence>
<evidence type="ECO:0000259" key="2">
    <source>
        <dbReference type="Pfam" id="PF24209"/>
    </source>
</evidence>
<evidence type="ECO:0000313" key="3">
    <source>
        <dbReference type="EMBL" id="ESA00125.1"/>
    </source>
</evidence>
<accession>U9SW67</accession>